<sequence>MFYIKIIFNTTIYLITRLLFWPLFLFFSRYGGRKGLFTIHRLYFWLLSKISIQVKNDIYNAKCNIKEFLKISNVSQINDIAYKASRLRSLEVEKILFYKVISKYRNHQEDIDKIQIVSNSISMQDISKLSTKRKILFVHTHSSDRIASIEGILYKFSRVATSDTSHLFIHRGFPEKTLKTLQSLNAKNNKNIGLLDLNTDSKNYKRSFRQKTKQANCIHLFFDLPLADSFDNFKHIKVSLFARKAILIRSPIDISIMYDAVIIPVVLTNQTIEMQAPMYPDNYKVDNKYSVFDMGSDLMKKIELLALNNPECWSILNRLHLFFVKSKFK</sequence>
<dbReference type="KEGG" id="bthg:MS2017_0380"/>
<reference evidence="2 5" key="3">
    <citation type="submission" date="2017-11" db="EMBL/GenBank/DDBJ databases">
        <title>Genome sequence of the bacterial symbiont EPR9N from a vent mussel Bathymodiolus thermophilus.</title>
        <authorList>
            <person name="Won Y.-J."/>
        </authorList>
    </citation>
    <scope>NUCLEOTIDE SEQUENCE [LARGE SCALE GENOMIC DNA]</scope>
    <source>
        <strain evidence="2 5">EPR9N</strain>
    </source>
</reference>
<dbReference type="Proteomes" id="UP000278334">
    <property type="component" value="Chromosome"/>
</dbReference>
<keyword evidence="1" id="KW-0812">Transmembrane</keyword>
<dbReference type="EMBL" id="CP024634">
    <property type="protein sequence ID" value="AYQ56125.1"/>
    <property type="molecule type" value="Genomic_DNA"/>
</dbReference>
<dbReference type="Proteomes" id="UP000182798">
    <property type="component" value="Unassembled WGS sequence"/>
</dbReference>
<accession>A0A1J5UI07</accession>
<protein>
    <submittedName>
        <fullName evidence="3">Uncharacterized protein</fullName>
    </submittedName>
</protein>
<evidence type="ECO:0000313" key="2">
    <source>
        <dbReference type="EMBL" id="AYQ56125.1"/>
    </source>
</evidence>
<dbReference type="RefSeq" id="WP_071565165.1">
    <property type="nucleotide sequence ID" value="NZ_CP024634.1"/>
</dbReference>
<dbReference type="AlphaFoldDB" id="A0A1J5UI07"/>
<evidence type="ECO:0000313" key="4">
    <source>
        <dbReference type="Proteomes" id="UP000182798"/>
    </source>
</evidence>
<reference evidence="3" key="2">
    <citation type="journal article" date="2017" name="Stand. Genomic Sci.">
        <title>Genome sequence of the sulfur-oxidizing Bathymodiolus thermophilus gill endosymbiont.</title>
        <authorList>
            <person name="Ponnudurai R."/>
            <person name="Sayavedra L."/>
            <person name="Kleiner M."/>
            <person name="Heiden S.E."/>
            <person name="Thurmer A."/>
            <person name="Felbeck H."/>
            <person name="Schluter R."/>
            <person name="Sievert S.M."/>
            <person name="Daniel R."/>
            <person name="Schweder T."/>
            <person name="Markert S."/>
        </authorList>
    </citation>
    <scope>NUCLEOTIDE SEQUENCE</scope>
    <source>
        <strain evidence="3">BAT/CrabSpa'14</strain>
    </source>
</reference>
<evidence type="ECO:0000313" key="5">
    <source>
        <dbReference type="Proteomes" id="UP000278334"/>
    </source>
</evidence>
<feature type="transmembrane region" description="Helical" evidence="1">
    <location>
        <begin position="6"/>
        <end position="27"/>
    </location>
</feature>
<evidence type="ECO:0000256" key="1">
    <source>
        <dbReference type="SAM" id="Phobius"/>
    </source>
</evidence>
<proteinExistence type="predicted"/>
<name>A0A1J5UI07_9GAMM</name>
<gene>
    <name evidence="3" type="ORF">BGC33_08585</name>
    <name evidence="2" type="ORF">MS2017_0380</name>
</gene>
<dbReference type="EMBL" id="MIQH01000984">
    <property type="protein sequence ID" value="OIR23911.1"/>
    <property type="molecule type" value="Genomic_DNA"/>
</dbReference>
<reference evidence="4" key="1">
    <citation type="submission" date="2016-09" db="EMBL/GenBank/DDBJ databases">
        <title>Genome Sequence of Bathymodiolus thermophilus sulfur-oxidizing gill endosymbiont.</title>
        <authorList>
            <person name="Ponnudurai R."/>
            <person name="Kleiner M."/>
            <person name="Sayavedra L."/>
            <person name="Thuermer A."/>
            <person name="Felbeck H."/>
            <person name="Schlueter R."/>
            <person name="Schweder T."/>
            <person name="Markert S."/>
        </authorList>
    </citation>
    <scope>NUCLEOTIDE SEQUENCE [LARGE SCALE GENOMIC DNA]</scope>
    <source>
        <strain evidence="4">BAT/CrabSpa'14</strain>
    </source>
</reference>
<keyword evidence="1" id="KW-0472">Membrane</keyword>
<keyword evidence="1" id="KW-1133">Transmembrane helix</keyword>
<organism evidence="3 4">
    <name type="scientific">Bathymodiolus thermophilus thioautotrophic gill symbiont</name>
    <dbReference type="NCBI Taxonomy" id="2360"/>
    <lineage>
        <taxon>Bacteria</taxon>
        <taxon>Pseudomonadati</taxon>
        <taxon>Pseudomonadota</taxon>
        <taxon>Gammaproteobacteria</taxon>
        <taxon>sulfur-oxidizing symbionts</taxon>
    </lineage>
</organism>
<evidence type="ECO:0000313" key="3">
    <source>
        <dbReference type="EMBL" id="OIR23911.1"/>
    </source>
</evidence>